<feature type="transmembrane region" description="Helical" evidence="1">
    <location>
        <begin position="76"/>
        <end position="92"/>
    </location>
</feature>
<feature type="transmembrane region" description="Helical" evidence="1">
    <location>
        <begin position="21"/>
        <end position="40"/>
    </location>
</feature>
<dbReference type="RefSeq" id="WP_406831298.1">
    <property type="nucleotide sequence ID" value="NZ_CP157483.1"/>
</dbReference>
<dbReference type="AlphaFoldDB" id="A0AAU7JVG9"/>
<feature type="transmembrane region" description="Helical" evidence="1">
    <location>
        <begin position="46"/>
        <end position="64"/>
    </location>
</feature>
<reference evidence="2" key="1">
    <citation type="submission" date="2024-05" db="EMBL/GenBank/DDBJ databases">
        <authorList>
            <person name="Kim S."/>
            <person name="Heo J."/>
            <person name="Choi H."/>
            <person name="Choi Y."/>
            <person name="Kwon S.-W."/>
            <person name="Kim Y."/>
        </authorList>
    </citation>
    <scope>NUCLEOTIDE SEQUENCE</scope>
    <source>
        <strain evidence="2">KACC 23699</strain>
    </source>
</reference>
<keyword evidence="1" id="KW-0812">Transmembrane</keyword>
<accession>A0AAU7JVG9</accession>
<dbReference type="EMBL" id="CP157483">
    <property type="protein sequence ID" value="XBO43854.1"/>
    <property type="molecule type" value="Genomic_DNA"/>
</dbReference>
<keyword evidence="1" id="KW-1133">Transmembrane helix</keyword>
<keyword evidence="1" id="KW-0472">Membrane</keyword>
<gene>
    <name evidence="2" type="ORF">ABEG17_00550</name>
</gene>
<organism evidence="2">
    <name type="scientific">Pedococcus sp. KACC 23699</name>
    <dbReference type="NCBI Taxonomy" id="3149228"/>
    <lineage>
        <taxon>Bacteria</taxon>
        <taxon>Bacillati</taxon>
        <taxon>Actinomycetota</taxon>
        <taxon>Actinomycetes</taxon>
        <taxon>Micrococcales</taxon>
        <taxon>Intrasporangiaceae</taxon>
        <taxon>Pedococcus</taxon>
    </lineage>
</organism>
<proteinExistence type="predicted"/>
<dbReference type="Pfam" id="PF20444">
    <property type="entry name" value="DUF6703"/>
    <property type="match status" value="1"/>
</dbReference>
<sequence>MSSLRESIQRASLPLVERLNALPRFVPFLVILALMLAGLFVPGWGWLLLLLVVLFLLWTLYLAWPTMDSTQRMMRLTIVLIAVAITITQAFPRS</sequence>
<dbReference type="InterPro" id="IPR046549">
    <property type="entry name" value="DUF6703"/>
</dbReference>
<name>A0AAU7JVG9_9MICO</name>
<evidence type="ECO:0000313" key="2">
    <source>
        <dbReference type="EMBL" id="XBO43854.1"/>
    </source>
</evidence>
<evidence type="ECO:0000256" key="1">
    <source>
        <dbReference type="SAM" id="Phobius"/>
    </source>
</evidence>
<protein>
    <submittedName>
        <fullName evidence="2">DUF6703 family protein</fullName>
    </submittedName>
</protein>